<reference evidence="2 3" key="1">
    <citation type="submission" date="2017-09" db="EMBL/GenBank/DDBJ databases">
        <authorList>
            <person name="Ehlers B."/>
            <person name="Leendertz F.H."/>
        </authorList>
    </citation>
    <scope>NUCLEOTIDE SEQUENCE [LARGE SCALE GENOMIC DNA]</scope>
    <source>
        <strain evidence="2 3">DSM 27208</strain>
    </source>
</reference>
<evidence type="ECO:0000313" key="3">
    <source>
        <dbReference type="Proteomes" id="UP000219453"/>
    </source>
</evidence>
<dbReference type="Proteomes" id="UP000219453">
    <property type="component" value="Unassembled WGS sequence"/>
</dbReference>
<protein>
    <submittedName>
        <fullName evidence="2">Uncharacterized protein</fullName>
    </submittedName>
</protein>
<dbReference type="OrthoDB" id="382632at2157"/>
<accession>A0A285NQH8</accession>
<sequence>MQGLHNFPRGKIITTGGLADDDERKEDGDRNEAGPASTNYRYTRSLLSGADWTMTCTNCGSTPLSMRYTLRFTPDGRPSRNIDLYLCDACLSGLCSDPDIELVDEPAAIRLRE</sequence>
<dbReference type="EMBL" id="OBEJ01000002">
    <property type="protein sequence ID" value="SNZ11764.1"/>
    <property type="molecule type" value="Genomic_DNA"/>
</dbReference>
<evidence type="ECO:0000313" key="2">
    <source>
        <dbReference type="EMBL" id="SNZ11764.1"/>
    </source>
</evidence>
<keyword evidence="3" id="KW-1185">Reference proteome</keyword>
<name>A0A285NQH8_NATPI</name>
<dbReference type="AlphaFoldDB" id="A0A285NQH8"/>
<gene>
    <name evidence="2" type="ORF">SAMN06269185_1390</name>
</gene>
<proteinExistence type="predicted"/>
<evidence type="ECO:0000256" key="1">
    <source>
        <dbReference type="SAM" id="MobiDB-lite"/>
    </source>
</evidence>
<dbReference type="RefSeq" id="WP_097008383.1">
    <property type="nucleotide sequence ID" value="NZ_OBEJ01000002.1"/>
</dbReference>
<organism evidence="2 3">
    <name type="scientific">Natronoarchaeum philippinense</name>
    <dbReference type="NCBI Taxonomy" id="558529"/>
    <lineage>
        <taxon>Archaea</taxon>
        <taxon>Methanobacteriati</taxon>
        <taxon>Methanobacteriota</taxon>
        <taxon>Stenosarchaea group</taxon>
        <taxon>Halobacteria</taxon>
        <taxon>Halobacteriales</taxon>
        <taxon>Natronoarchaeaceae</taxon>
    </lineage>
</organism>
<feature type="region of interest" description="Disordered" evidence="1">
    <location>
        <begin position="1"/>
        <end position="37"/>
    </location>
</feature>